<name>A0A5B7JBX5_PORTR</name>
<dbReference type="Proteomes" id="UP000324222">
    <property type="component" value="Unassembled WGS sequence"/>
</dbReference>
<evidence type="ECO:0000313" key="3">
    <source>
        <dbReference type="Proteomes" id="UP000324222"/>
    </source>
</evidence>
<accession>A0A5B7JBX5</accession>
<feature type="region of interest" description="Disordered" evidence="1">
    <location>
        <begin position="24"/>
        <end position="48"/>
    </location>
</feature>
<organism evidence="2 3">
    <name type="scientific">Portunus trituberculatus</name>
    <name type="common">Swimming crab</name>
    <name type="synonym">Neptunus trituberculatus</name>
    <dbReference type="NCBI Taxonomy" id="210409"/>
    <lineage>
        <taxon>Eukaryota</taxon>
        <taxon>Metazoa</taxon>
        <taxon>Ecdysozoa</taxon>
        <taxon>Arthropoda</taxon>
        <taxon>Crustacea</taxon>
        <taxon>Multicrustacea</taxon>
        <taxon>Malacostraca</taxon>
        <taxon>Eumalacostraca</taxon>
        <taxon>Eucarida</taxon>
        <taxon>Decapoda</taxon>
        <taxon>Pleocyemata</taxon>
        <taxon>Brachyura</taxon>
        <taxon>Eubrachyura</taxon>
        <taxon>Portunoidea</taxon>
        <taxon>Portunidae</taxon>
        <taxon>Portuninae</taxon>
        <taxon>Portunus</taxon>
    </lineage>
</organism>
<gene>
    <name evidence="2" type="ORF">E2C01_087497</name>
</gene>
<dbReference type="EMBL" id="VSRR010091186">
    <property type="protein sequence ID" value="MPC92409.1"/>
    <property type="molecule type" value="Genomic_DNA"/>
</dbReference>
<dbReference type="AlphaFoldDB" id="A0A5B7JBX5"/>
<evidence type="ECO:0000256" key="1">
    <source>
        <dbReference type="SAM" id="MobiDB-lite"/>
    </source>
</evidence>
<keyword evidence="3" id="KW-1185">Reference proteome</keyword>
<evidence type="ECO:0000313" key="2">
    <source>
        <dbReference type="EMBL" id="MPC92409.1"/>
    </source>
</evidence>
<comment type="caution">
    <text evidence="2">The sequence shown here is derived from an EMBL/GenBank/DDBJ whole genome shotgun (WGS) entry which is preliminary data.</text>
</comment>
<protein>
    <submittedName>
        <fullName evidence="2">Uncharacterized protein</fullName>
    </submittedName>
</protein>
<reference evidence="2 3" key="1">
    <citation type="submission" date="2019-05" db="EMBL/GenBank/DDBJ databases">
        <title>Another draft genome of Portunus trituberculatus and its Hox gene families provides insights of decapod evolution.</title>
        <authorList>
            <person name="Jeong J.-H."/>
            <person name="Song I."/>
            <person name="Kim S."/>
            <person name="Choi T."/>
            <person name="Kim D."/>
            <person name="Ryu S."/>
            <person name="Kim W."/>
        </authorList>
    </citation>
    <scope>NUCLEOTIDE SEQUENCE [LARGE SCALE GENOMIC DNA]</scope>
    <source>
        <tissue evidence="2">Muscle</tissue>
    </source>
</reference>
<feature type="region of interest" description="Disordered" evidence="1">
    <location>
        <begin position="98"/>
        <end position="119"/>
    </location>
</feature>
<sequence>MPRRRRRRSLDSCHTLHRVPSLHAGRLPQPWEPLHKPHRRSSPPIFPRHTLCPRATCVATATTPTEGQQGVGGAAVGLADGGAVWLRVVTKRVAKLSMDEAKGQKRKKRWMQRVRSGGL</sequence>
<proteinExistence type="predicted"/>